<evidence type="ECO:0000313" key="1">
    <source>
        <dbReference type="EMBL" id="KAL3963963.1"/>
    </source>
</evidence>
<organism evidence="1 2">
    <name type="scientific">Purpureocillium lilacinum</name>
    <name type="common">Paecilomyces lilacinus</name>
    <dbReference type="NCBI Taxonomy" id="33203"/>
    <lineage>
        <taxon>Eukaryota</taxon>
        <taxon>Fungi</taxon>
        <taxon>Dikarya</taxon>
        <taxon>Ascomycota</taxon>
        <taxon>Pezizomycotina</taxon>
        <taxon>Sordariomycetes</taxon>
        <taxon>Hypocreomycetidae</taxon>
        <taxon>Hypocreales</taxon>
        <taxon>Ophiocordycipitaceae</taxon>
        <taxon>Purpureocillium</taxon>
    </lineage>
</organism>
<comment type="caution">
    <text evidence="1">The sequence shown here is derived from an EMBL/GenBank/DDBJ whole genome shotgun (WGS) entry which is preliminary data.</text>
</comment>
<dbReference type="Proteomes" id="UP001638806">
    <property type="component" value="Unassembled WGS sequence"/>
</dbReference>
<gene>
    <name evidence="1" type="ORF">ACCO45_000967</name>
</gene>
<reference evidence="1" key="1">
    <citation type="submission" date="2024-12" db="EMBL/GenBank/DDBJ databases">
        <title>Comparative genomics and development of molecular markers within Purpureocillium lilacinum and among Purpureocillium species.</title>
        <authorList>
            <person name="Yeh Z.-Y."/>
            <person name="Ni N.-T."/>
            <person name="Lo P.-H."/>
            <person name="Mushyakhwo K."/>
            <person name="Lin C.-F."/>
            <person name="Nai Y.-S."/>
        </authorList>
    </citation>
    <scope>NUCLEOTIDE SEQUENCE</scope>
    <source>
        <strain evidence="1">NCHU-NPUST-175</strain>
    </source>
</reference>
<keyword evidence="2" id="KW-1185">Reference proteome</keyword>
<evidence type="ECO:0000313" key="2">
    <source>
        <dbReference type="Proteomes" id="UP001638806"/>
    </source>
</evidence>
<protein>
    <submittedName>
        <fullName evidence="1">Uncharacterized protein</fullName>
    </submittedName>
</protein>
<proteinExistence type="predicted"/>
<sequence>MADASMNYLYTIGGYATLIGLGYVVYQVSTKNAGRRGAAAAPRTVKTTHQEPRKEDRKKKQRMESFASEAQEAAKAKSRINAAEEPKPAPVSYAAAAAADSAKDEVDNREFARQLAKAKEGTKFASKSDGSKQREKQGGCGQARRPLSTTSADADDDQSPATSPETSPVDASGVSDMLEPAPAGPSVLRITDSGKQEQKKKATKAPEKVETKKQRQNRKKAEAAKAARDEAEKDRKVLEEKQRRAARIAEGRAAKDGSQFQAAQSKNSAWAQGAPNGNSAGKTPDAAVLHQPLDTFEEKPATTTVKPAAAKSEGSWMSSLPSEEEQMEMLKQDADEWSTVQTKASKKSKKASSVSSADEKAQPRPAAQPQQPTSGASKAAKPTPSQNFGGSFSALTTNDDGAEEAEEEWEV</sequence>
<dbReference type="EMBL" id="JBGNUJ010000002">
    <property type="protein sequence ID" value="KAL3963963.1"/>
    <property type="molecule type" value="Genomic_DNA"/>
</dbReference>
<accession>A0ACC4E6W1</accession>
<name>A0ACC4E6W1_PURLI</name>